<feature type="transmembrane region" description="Helical" evidence="11">
    <location>
        <begin position="104"/>
        <end position="124"/>
    </location>
</feature>
<dbReference type="PATRIC" id="fig|520762.4.peg.2446"/>
<evidence type="ECO:0000256" key="7">
    <source>
        <dbReference type="ARBA" id="ARBA00022989"/>
    </source>
</evidence>
<comment type="caution">
    <text evidence="12">The sequence shown here is derived from an EMBL/GenBank/DDBJ whole genome shotgun (WGS) entry which is preliminary data.</text>
</comment>
<protein>
    <recommendedName>
        <fullName evidence="10">Xylose transport system permease protein XylH</fullName>
    </recommendedName>
</protein>
<comment type="function">
    <text evidence="9">Part of the binding-protein-dependent transport system for D-xylose. Probably responsible for the translocation of the substrate across the membrane.</text>
</comment>
<evidence type="ECO:0000256" key="8">
    <source>
        <dbReference type="ARBA" id="ARBA00023136"/>
    </source>
</evidence>
<keyword evidence="13" id="KW-1185">Reference proteome</keyword>
<evidence type="ECO:0000256" key="2">
    <source>
        <dbReference type="ARBA" id="ARBA00022448"/>
    </source>
</evidence>
<evidence type="ECO:0000256" key="6">
    <source>
        <dbReference type="ARBA" id="ARBA00022692"/>
    </source>
</evidence>
<dbReference type="STRING" id="520762.AN619_22110"/>
<keyword evidence="7 11" id="KW-1133">Transmembrane helix</keyword>
<reference evidence="12 13" key="1">
    <citation type="submission" date="2015-12" db="EMBL/GenBank/DDBJ databases">
        <title>Draft genome sequence of the thermoanaerobe Thermotalea metallivorans, an isolate from the runoff channel of the Great Artesian Basin, Australia.</title>
        <authorList>
            <person name="Patel B.K."/>
        </authorList>
    </citation>
    <scope>NUCLEOTIDE SEQUENCE [LARGE SCALE GENOMIC DNA]</scope>
    <source>
        <strain evidence="12 13">B2-1</strain>
    </source>
</reference>
<dbReference type="GO" id="GO:0022857">
    <property type="term" value="F:transmembrane transporter activity"/>
    <property type="evidence" value="ECO:0007669"/>
    <property type="project" value="InterPro"/>
</dbReference>
<name>A0A140L2C9_9FIRM</name>
<keyword evidence="2" id="KW-0813">Transport</keyword>
<feature type="transmembrane region" description="Helical" evidence="11">
    <location>
        <begin position="131"/>
        <end position="151"/>
    </location>
</feature>
<keyword evidence="8 11" id="KW-0472">Membrane</keyword>
<dbReference type="Proteomes" id="UP000070456">
    <property type="component" value="Unassembled WGS sequence"/>
</dbReference>
<organism evidence="12 13">
    <name type="scientific">Thermotalea metallivorans</name>
    <dbReference type="NCBI Taxonomy" id="520762"/>
    <lineage>
        <taxon>Bacteria</taxon>
        <taxon>Bacillati</taxon>
        <taxon>Bacillota</taxon>
        <taxon>Clostridia</taxon>
        <taxon>Peptostreptococcales</taxon>
        <taxon>Thermotaleaceae</taxon>
        <taxon>Thermotalea</taxon>
    </lineage>
</organism>
<evidence type="ECO:0000256" key="1">
    <source>
        <dbReference type="ARBA" id="ARBA00004651"/>
    </source>
</evidence>
<dbReference type="InterPro" id="IPR001851">
    <property type="entry name" value="ABC_transp_permease"/>
</dbReference>
<evidence type="ECO:0000256" key="10">
    <source>
        <dbReference type="ARBA" id="ARBA00035686"/>
    </source>
</evidence>
<feature type="transmembrane region" description="Helical" evidence="11">
    <location>
        <begin position="80"/>
        <end position="98"/>
    </location>
</feature>
<dbReference type="OrthoDB" id="9813906at2"/>
<evidence type="ECO:0000256" key="9">
    <source>
        <dbReference type="ARBA" id="ARBA00035611"/>
    </source>
</evidence>
<feature type="transmembrane region" description="Helical" evidence="11">
    <location>
        <begin position="183"/>
        <end position="203"/>
    </location>
</feature>
<feature type="transmembrane region" description="Helical" evidence="11">
    <location>
        <begin position="252"/>
        <end position="276"/>
    </location>
</feature>
<keyword evidence="5" id="KW-0762">Sugar transport</keyword>
<dbReference type="PANTHER" id="PTHR32196:SF32">
    <property type="entry name" value="XYLOSE TRANSPORT SYSTEM PERMEASE PROTEIN XYLH"/>
    <property type="match status" value="1"/>
</dbReference>
<dbReference type="RefSeq" id="WP_068556945.1">
    <property type="nucleotide sequence ID" value="NZ_LOEE01000047.1"/>
</dbReference>
<dbReference type="CDD" id="cd06579">
    <property type="entry name" value="TM_PBP1_transp_AraH_like"/>
    <property type="match status" value="1"/>
</dbReference>
<evidence type="ECO:0000256" key="4">
    <source>
        <dbReference type="ARBA" id="ARBA00022519"/>
    </source>
</evidence>
<dbReference type="GO" id="GO:0005886">
    <property type="term" value="C:plasma membrane"/>
    <property type="evidence" value="ECO:0007669"/>
    <property type="project" value="UniProtKB-SubCell"/>
</dbReference>
<evidence type="ECO:0000256" key="5">
    <source>
        <dbReference type="ARBA" id="ARBA00022597"/>
    </source>
</evidence>
<gene>
    <name evidence="12" type="primary">xylH_2</name>
    <name evidence="12" type="ORF">AN619_22110</name>
</gene>
<sequence length="401" mass="43088">MAGKVENRQSAVEIIKFSLRNNIRQYTMFIALISIMLIFSFLSDVFLTPRNLSTLFLQTAHIAILACGVVLVIVAGHIDLSIGAVVGLTGAIVAILQAKYDLGILPAILITLAVGALIGLWQGYWVAYRDVPAFIVTLAGMMIFNGLLLGVTKGETIATTGAFNRIGQDYIPTLFIANSPKDMLPHDTTLIILVLVIVGYLWMELRKRKERIRYGFDILPKTLFLLKVSLVVLLITAIFAIMALYLGIPYSILLLMGIGSFYAFLTTKTTFGRHIYAIGGNREAAKLSGINIRQRTLWIFISSGILCAIGGIIYTARVGSAAASAGQGMELDVIAAAIIGGTSTLGGEGTIVGAIIGALVMATLNNGMLLLDVGTTQRLIVRGLVLLLAVWVDISSRKKNA</sequence>
<dbReference type="EMBL" id="LOEE01000047">
    <property type="protein sequence ID" value="KXG74704.1"/>
    <property type="molecule type" value="Genomic_DNA"/>
</dbReference>
<comment type="subcellular location">
    <subcellularLocation>
        <location evidence="1">Cell membrane</location>
        <topology evidence="1">Multi-pass membrane protein</topology>
    </subcellularLocation>
</comment>
<feature type="transmembrane region" description="Helical" evidence="11">
    <location>
        <begin position="224"/>
        <end position="246"/>
    </location>
</feature>
<accession>A0A140L2C9</accession>
<evidence type="ECO:0000256" key="3">
    <source>
        <dbReference type="ARBA" id="ARBA00022475"/>
    </source>
</evidence>
<feature type="transmembrane region" description="Helical" evidence="11">
    <location>
        <begin position="297"/>
        <end position="316"/>
    </location>
</feature>
<evidence type="ECO:0000313" key="13">
    <source>
        <dbReference type="Proteomes" id="UP000070456"/>
    </source>
</evidence>
<keyword evidence="6 11" id="KW-0812">Transmembrane</keyword>
<feature type="transmembrane region" description="Helical" evidence="11">
    <location>
        <begin position="26"/>
        <end position="43"/>
    </location>
</feature>
<evidence type="ECO:0000256" key="11">
    <source>
        <dbReference type="SAM" id="Phobius"/>
    </source>
</evidence>
<dbReference type="Pfam" id="PF02653">
    <property type="entry name" value="BPD_transp_2"/>
    <property type="match status" value="1"/>
</dbReference>
<keyword evidence="3" id="KW-1003">Cell membrane</keyword>
<feature type="transmembrane region" description="Helical" evidence="11">
    <location>
        <begin position="55"/>
        <end position="73"/>
    </location>
</feature>
<evidence type="ECO:0000313" key="12">
    <source>
        <dbReference type="EMBL" id="KXG74704.1"/>
    </source>
</evidence>
<dbReference type="PANTHER" id="PTHR32196">
    <property type="entry name" value="ABC TRANSPORTER PERMEASE PROTEIN YPHD-RELATED-RELATED"/>
    <property type="match status" value="1"/>
</dbReference>
<keyword evidence="4" id="KW-0997">Cell inner membrane</keyword>
<proteinExistence type="predicted"/>
<dbReference type="AlphaFoldDB" id="A0A140L2C9"/>